<sequence>MTRSASQIPWVSYTRTSLGDSSVLLSGLLHDLVASGAATWRDRDGTVGGDRTVVVEVGEGLAVVMKDCVTVGGWGYLRWVFVGRRRKFLVVVEAGEGTGGCDENERLRLFGERKEREGVDGEN</sequence>
<protein>
    <submittedName>
        <fullName evidence="1">Uncharacterized protein</fullName>
    </submittedName>
</protein>
<organism evidence="1">
    <name type="scientific">Fagus sylvatica</name>
    <name type="common">Beechnut</name>
    <dbReference type="NCBI Taxonomy" id="28930"/>
    <lineage>
        <taxon>Eukaryota</taxon>
        <taxon>Viridiplantae</taxon>
        <taxon>Streptophyta</taxon>
        <taxon>Embryophyta</taxon>
        <taxon>Tracheophyta</taxon>
        <taxon>Spermatophyta</taxon>
        <taxon>Magnoliopsida</taxon>
        <taxon>eudicotyledons</taxon>
        <taxon>Gunneridae</taxon>
        <taxon>Pentapetalae</taxon>
        <taxon>rosids</taxon>
        <taxon>fabids</taxon>
        <taxon>Fagales</taxon>
        <taxon>Fagaceae</taxon>
        <taxon>Fagus</taxon>
    </lineage>
</organism>
<name>A0A2N9IGD5_FAGSY</name>
<reference evidence="1" key="1">
    <citation type="submission" date="2018-02" db="EMBL/GenBank/DDBJ databases">
        <authorList>
            <person name="Cohen D.B."/>
            <person name="Kent A.D."/>
        </authorList>
    </citation>
    <scope>NUCLEOTIDE SEQUENCE</scope>
</reference>
<dbReference type="AlphaFoldDB" id="A0A2N9IGD5"/>
<evidence type="ECO:0000313" key="1">
    <source>
        <dbReference type="EMBL" id="SPD23345.1"/>
    </source>
</evidence>
<accession>A0A2N9IGD5</accession>
<dbReference type="EMBL" id="OIVN01005624">
    <property type="protein sequence ID" value="SPD23345.1"/>
    <property type="molecule type" value="Genomic_DNA"/>
</dbReference>
<gene>
    <name evidence="1" type="ORF">FSB_LOCUS51227</name>
</gene>
<proteinExistence type="predicted"/>